<organism evidence="1 2">
    <name type="scientific">Smallanthus sonchifolius</name>
    <dbReference type="NCBI Taxonomy" id="185202"/>
    <lineage>
        <taxon>Eukaryota</taxon>
        <taxon>Viridiplantae</taxon>
        <taxon>Streptophyta</taxon>
        <taxon>Embryophyta</taxon>
        <taxon>Tracheophyta</taxon>
        <taxon>Spermatophyta</taxon>
        <taxon>Magnoliopsida</taxon>
        <taxon>eudicotyledons</taxon>
        <taxon>Gunneridae</taxon>
        <taxon>Pentapetalae</taxon>
        <taxon>asterids</taxon>
        <taxon>campanulids</taxon>
        <taxon>Asterales</taxon>
        <taxon>Asteraceae</taxon>
        <taxon>Asteroideae</taxon>
        <taxon>Heliantheae alliance</taxon>
        <taxon>Millerieae</taxon>
        <taxon>Smallanthus</taxon>
    </lineage>
</organism>
<gene>
    <name evidence="1" type="ORF">L1987_76686</name>
</gene>
<reference evidence="1 2" key="2">
    <citation type="journal article" date="2022" name="Mol. Ecol. Resour.">
        <title>The genomes of chicory, endive, great burdock and yacon provide insights into Asteraceae paleo-polyploidization history and plant inulin production.</title>
        <authorList>
            <person name="Fan W."/>
            <person name="Wang S."/>
            <person name="Wang H."/>
            <person name="Wang A."/>
            <person name="Jiang F."/>
            <person name="Liu H."/>
            <person name="Zhao H."/>
            <person name="Xu D."/>
            <person name="Zhang Y."/>
        </authorList>
    </citation>
    <scope>NUCLEOTIDE SEQUENCE [LARGE SCALE GENOMIC DNA]</scope>
    <source>
        <strain evidence="2">cv. Yunnan</strain>
        <tissue evidence="1">Leaves</tissue>
    </source>
</reference>
<comment type="caution">
    <text evidence="1">The sequence shown here is derived from an EMBL/GenBank/DDBJ whole genome shotgun (WGS) entry which is preliminary data.</text>
</comment>
<sequence>MMFFGAVQSFALSLFIHKDLSLWVLKGNLEIFSILYAATIFMDTKGYGKWYPVLVMIAIQFTFATVNVLLKKVIVEGLDHLVFITYRLSVAAIFLVPVAFFFERKSETKLTYSIVFYLFLNAILGASLTQYLFLLGIQYTSATFSCAFLNMVPVITFIMSLPFGLERVNIKSNGGRAKVIGTIVCVGGATLLTLYKGMPLFNHHSHVHPMNESIHVQSIIRRLSSVLATKKARWTSGSLALVAGTIMWSSWFLVQSNIGKRYPLQYSSTAIMMFFGAVQSFALSLFIHRDLSLWILKGKLEIFSILYVGIVGSGICFVGISWCVKKRGPVFSAVFSPLVQIIAAIFDIPLLHEPLHIGSLVGSTIVVVGLYILLWGKNIELQNSSVEKGEPVQDLESNPSDVICEQMSQKS</sequence>
<evidence type="ECO:0000313" key="1">
    <source>
        <dbReference type="EMBL" id="KAI3693734.1"/>
    </source>
</evidence>
<dbReference type="EMBL" id="CM042043">
    <property type="protein sequence ID" value="KAI3693734.1"/>
    <property type="molecule type" value="Genomic_DNA"/>
</dbReference>
<reference evidence="2" key="1">
    <citation type="journal article" date="2022" name="Mol. Ecol. Resour.">
        <title>The genomes of chicory, endive, great burdock and yacon provide insights into Asteraceae palaeo-polyploidization history and plant inulin production.</title>
        <authorList>
            <person name="Fan W."/>
            <person name="Wang S."/>
            <person name="Wang H."/>
            <person name="Wang A."/>
            <person name="Jiang F."/>
            <person name="Liu H."/>
            <person name="Zhao H."/>
            <person name="Xu D."/>
            <person name="Zhang Y."/>
        </authorList>
    </citation>
    <scope>NUCLEOTIDE SEQUENCE [LARGE SCALE GENOMIC DNA]</scope>
    <source>
        <strain evidence="2">cv. Yunnan</strain>
    </source>
</reference>
<keyword evidence="2" id="KW-1185">Reference proteome</keyword>
<protein>
    <submittedName>
        <fullName evidence="1">Uncharacterized protein</fullName>
    </submittedName>
</protein>
<dbReference type="Proteomes" id="UP001056120">
    <property type="component" value="Linkage Group LG26"/>
</dbReference>
<evidence type="ECO:0000313" key="2">
    <source>
        <dbReference type="Proteomes" id="UP001056120"/>
    </source>
</evidence>
<proteinExistence type="predicted"/>
<accession>A0ACB8Z712</accession>
<name>A0ACB8Z712_9ASTR</name>